<comment type="caution">
    <text evidence="2">The sequence shown here is derived from an EMBL/GenBank/DDBJ whole genome shotgun (WGS) entry which is preliminary data.</text>
</comment>
<accession>A0A934KJD6</accession>
<evidence type="ECO:0000256" key="1">
    <source>
        <dbReference type="SAM" id="MobiDB-lite"/>
    </source>
</evidence>
<dbReference type="Proteomes" id="UP000620075">
    <property type="component" value="Unassembled WGS sequence"/>
</dbReference>
<evidence type="ECO:0000313" key="3">
    <source>
        <dbReference type="Proteomes" id="UP000620075"/>
    </source>
</evidence>
<sequence>MPLPEDASLVAKPGQDIDVVVLFTKSAAEVDSAKRLIQAAQPDGLLWVAYPKGGKKAGTDLNRDILRRKSASLVGRPSFSSPSTRPGRRCASAPPTWWLGDSRPAQR</sequence>
<name>A0A934KJD6_9BACT</name>
<feature type="region of interest" description="Disordered" evidence="1">
    <location>
        <begin position="72"/>
        <end position="107"/>
    </location>
</feature>
<reference evidence="2 3" key="1">
    <citation type="submission" date="2020-10" db="EMBL/GenBank/DDBJ databases">
        <title>Ca. Dormibacterota MAGs.</title>
        <authorList>
            <person name="Montgomery K."/>
        </authorList>
    </citation>
    <scope>NUCLEOTIDE SEQUENCE [LARGE SCALE GENOMIC DNA]</scope>
    <source>
        <strain evidence="2">SC8811_S16_3</strain>
    </source>
</reference>
<protein>
    <recommendedName>
        <fullName evidence="4">DUF3052 domain-containing protein</fullName>
    </recommendedName>
</protein>
<dbReference type="EMBL" id="JAEKNQ010000044">
    <property type="protein sequence ID" value="MBJ7603883.1"/>
    <property type="molecule type" value="Genomic_DNA"/>
</dbReference>
<dbReference type="AlphaFoldDB" id="A0A934KJD6"/>
<dbReference type="RefSeq" id="WP_338180617.1">
    <property type="nucleotide sequence ID" value="NZ_JAEKNQ010000044.1"/>
</dbReference>
<evidence type="ECO:0008006" key="4">
    <source>
        <dbReference type="Google" id="ProtNLM"/>
    </source>
</evidence>
<organism evidence="2 3">
    <name type="scientific">Candidatus Dormiibacter inghamiae</name>
    <dbReference type="NCBI Taxonomy" id="3127013"/>
    <lineage>
        <taxon>Bacteria</taxon>
        <taxon>Bacillati</taxon>
        <taxon>Candidatus Dormiibacterota</taxon>
        <taxon>Candidatus Dormibacteria</taxon>
        <taxon>Candidatus Dormibacterales</taxon>
        <taxon>Candidatus Dormibacteraceae</taxon>
        <taxon>Candidatus Dormiibacter</taxon>
    </lineage>
</organism>
<evidence type="ECO:0000313" key="2">
    <source>
        <dbReference type="EMBL" id="MBJ7603883.1"/>
    </source>
</evidence>
<proteinExistence type="predicted"/>
<gene>
    <name evidence="2" type="ORF">JF888_11920</name>
</gene>